<evidence type="ECO:0000256" key="4">
    <source>
        <dbReference type="SAM" id="MobiDB-lite"/>
    </source>
</evidence>
<proteinExistence type="predicted"/>
<keyword evidence="6" id="KW-1185">Reference proteome</keyword>
<dbReference type="PANTHER" id="PTHR48051:SF1">
    <property type="entry name" value="RAS SUPPRESSOR PROTEIN 1"/>
    <property type="match status" value="1"/>
</dbReference>
<comment type="subcellular location">
    <subcellularLocation>
        <location evidence="1">Cytoplasm</location>
        <location evidence="1">Cytoskeleton</location>
        <location evidence="1">Cilium axoneme</location>
    </subcellularLocation>
</comment>
<keyword evidence="2" id="KW-0433">Leucine-rich repeat</keyword>
<feature type="region of interest" description="Disordered" evidence="4">
    <location>
        <begin position="266"/>
        <end position="296"/>
    </location>
</feature>
<dbReference type="OrthoDB" id="566279at2759"/>
<dbReference type="SUPFAM" id="SSF52058">
    <property type="entry name" value="L domain-like"/>
    <property type="match status" value="1"/>
</dbReference>
<dbReference type="InterPro" id="IPR003591">
    <property type="entry name" value="Leu-rich_rpt_typical-subtyp"/>
</dbReference>
<reference evidence="5 6" key="1">
    <citation type="journal article" date="2018" name="Sci. Rep.">
        <title>Raphidocelis subcapitata (=Pseudokirchneriella subcapitata) provides an insight into genome evolution and environmental adaptations in the Sphaeropleales.</title>
        <authorList>
            <person name="Suzuki S."/>
            <person name="Yamaguchi H."/>
            <person name="Nakajima N."/>
            <person name="Kawachi M."/>
        </authorList>
    </citation>
    <scope>NUCLEOTIDE SEQUENCE [LARGE SCALE GENOMIC DNA]</scope>
    <source>
        <strain evidence="5 6">NIES-35</strain>
    </source>
</reference>
<dbReference type="PANTHER" id="PTHR48051">
    <property type="match status" value="1"/>
</dbReference>
<dbReference type="InterPro" id="IPR001611">
    <property type="entry name" value="Leu-rich_rpt"/>
</dbReference>
<keyword evidence="3" id="KW-0677">Repeat</keyword>
<dbReference type="FunCoup" id="A0A2V0PK65">
    <property type="interactions" value="214"/>
</dbReference>
<feature type="compositionally biased region" description="Gly residues" evidence="4">
    <location>
        <begin position="276"/>
        <end position="286"/>
    </location>
</feature>
<dbReference type="Gene3D" id="3.80.10.10">
    <property type="entry name" value="Ribonuclease Inhibitor"/>
    <property type="match status" value="1"/>
</dbReference>
<gene>
    <name evidence="5" type="ORF">Rsub_10963</name>
</gene>
<comment type="caution">
    <text evidence="5">The sequence shown here is derived from an EMBL/GenBank/DDBJ whole genome shotgun (WGS) entry which is preliminary data.</text>
</comment>
<sequence length="296" mass="29804">MGNCFASEPGAVHQRRGAAADRLRGWRATGIVSLPPGAREVPGPVLTEFPTAVKVLDATGAALGALPPELPRLVNLARLVAPGNGIASLPPSLGSLTALRVLNLDANALSALPAAPAAWSGLQRLETLSLTRNRLAALPAALGALRALRALCVAGNDIGALPPELGSCSALESLDASANPRLAALPAALGALTRLKTLAADGTAVAAVPPELLRGCVALQTLGLHGCPITAEVLQETEGFEEFEGRRRGKYTKIIAGGSLMPAQGLDEGFDRRLSGAGGASQGGGSAAPSRRGSAA</sequence>
<feature type="compositionally biased region" description="Low complexity" evidence="4">
    <location>
        <begin position="287"/>
        <end position="296"/>
    </location>
</feature>
<dbReference type="GO" id="GO:0005930">
    <property type="term" value="C:axoneme"/>
    <property type="evidence" value="ECO:0007669"/>
    <property type="project" value="UniProtKB-SubCell"/>
</dbReference>
<dbReference type="InParanoid" id="A0A2V0PK65"/>
<dbReference type="SMART" id="SM00369">
    <property type="entry name" value="LRR_TYP"/>
    <property type="match status" value="4"/>
</dbReference>
<dbReference type="InterPro" id="IPR050216">
    <property type="entry name" value="LRR_domain-containing"/>
</dbReference>
<organism evidence="5 6">
    <name type="scientific">Raphidocelis subcapitata</name>
    <dbReference type="NCBI Taxonomy" id="307507"/>
    <lineage>
        <taxon>Eukaryota</taxon>
        <taxon>Viridiplantae</taxon>
        <taxon>Chlorophyta</taxon>
        <taxon>core chlorophytes</taxon>
        <taxon>Chlorophyceae</taxon>
        <taxon>CS clade</taxon>
        <taxon>Sphaeropleales</taxon>
        <taxon>Selenastraceae</taxon>
        <taxon>Raphidocelis</taxon>
    </lineage>
</organism>
<dbReference type="Pfam" id="PF13855">
    <property type="entry name" value="LRR_8"/>
    <property type="match status" value="1"/>
</dbReference>
<dbReference type="STRING" id="307507.A0A2V0PK65"/>
<evidence type="ECO:0000313" key="5">
    <source>
        <dbReference type="EMBL" id="GBF98300.1"/>
    </source>
</evidence>
<evidence type="ECO:0000256" key="1">
    <source>
        <dbReference type="ARBA" id="ARBA00004430"/>
    </source>
</evidence>
<evidence type="ECO:0000256" key="3">
    <source>
        <dbReference type="ARBA" id="ARBA00022737"/>
    </source>
</evidence>
<protein>
    <submittedName>
        <fullName evidence="5">Uncharacterized protein</fullName>
    </submittedName>
</protein>
<dbReference type="AlphaFoldDB" id="A0A2V0PK65"/>
<accession>A0A2V0PK65</accession>
<dbReference type="EMBL" id="BDRX01000121">
    <property type="protein sequence ID" value="GBF98300.1"/>
    <property type="molecule type" value="Genomic_DNA"/>
</dbReference>
<name>A0A2V0PK65_9CHLO</name>
<evidence type="ECO:0000313" key="6">
    <source>
        <dbReference type="Proteomes" id="UP000247498"/>
    </source>
</evidence>
<dbReference type="Proteomes" id="UP000247498">
    <property type="component" value="Unassembled WGS sequence"/>
</dbReference>
<evidence type="ECO:0000256" key="2">
    <source>
        <dbReference type="ARBA" id="ARBA00022614"/>
    </source>
</evidence>
<dbReference type="InterPro" id="IPR032675">
    <property type="entry name" value="LRR_dom_sf"/>
</dbReference>